<comment type="caution">
    <text evidence="2">The sequence shown here is derived from an EMBL/GenBank/DDBJ whole genome shotgun (WGS) entry which is preliminary data.</text>
</comment>
<organism evidence="2 3">
    <name type="scientific">Tilletia walkeri</name>
    <dbReference type="NCBI Taxonomy" id="117179"/>
    <lineage>
        <taxon>Eukaryota</taxon>
        <taxon>Fungi</taxon>
        <taxon>Dikarya</taxon>
        <taxon>Basidiomycota</taxon>
        <taxon>Ustilaginomycotina</taxon>
        <taxon>Exobasidiomycetes</taxon>
        <taxon>Tilletiales</taxon>
        <taxon>Tilletiaceae</taxon>
        <taxon>Tilletia</taxon>
    </lineage>
</organism>
<evidence type="ECO:0000256" key="1">
    <source>
        <dbReference type="SAM" id="MobiDB-lite"/>
    </source>
</evidence>
<reference evidence="2" key="1">
    <citation type="submission" date="2016-04" db="EMBL/GenBank/DDBJ databases">
        <authorList>
            <person name="Nguyen H.D."/>
            <person name="Samba Siva P."/>
            <person name="Cullis J."/>
            <person name="Levesque C.A."/>
            <person name="Hambleton S."/>
        </authorList>
    </citation>
    <scope>NUCLEOTIDE SEQUENCE</scope>
    <source>
        <strain evidence="2">DAOMC 236422</strain>
    </source>
</reference>
<feature type="compositionally biased region" description="Polar residues" evidence="1">
    <location>
        <begin position="43"/>
        <end position="55"/>
    </location>
</feature>
<feature type="region of interest" description="Disordered" evidence="1">
    <location>
        <begin position="40"/>
        <end position="70"/>
    </location>
</feature>
<name>A0A8X7N1R2_9BASI</name>
<protein>
    <submittedName>
        <fullName evidence="2">Uncharacterized protein</fullName>
    </submittedName>
</protein>
<dbReference type="Proteomes" id="UP000078113">
    <property type="component" value="Unassembled WGS sequence"/>
</dbReference>
<reference evidence="2" key="2">
    <citation type="journal article" date="2019" name="IMA Fungus">
        <title>Genome sequencing and comparison of five Tilletia species to identify candidate genes for the detection of regulated species infecting wheat.</title>
        <authorList>
            <person name="Nguyen H.D.T."/>
            <person name="Sultana T."/>
            <person name="Kesanakurti P."/>
            <person name="Hambleton S."/>
        </authorList>
    </citation>
    <scope>NUCLEOTIDE SEQUENCE</scope>
    <source>
        <strain evidence="2">DAOMC 236422</strain>
    </source>
</reference>
<dbReference type="AlphaFoldDB" id="A0A8X7N1R2"/>
<evidence type="ECO:0000313" key="3">
    <source>
        <dbReference type="Proteomes" id="UP000078113"/>
    </source>
</evidence>
<keyword evidence="3" id="KW-1185">Reference proteome</keyword>
<proteinExistence type="predicted"/>
<gene>
    <name evidence="2" type="ORF">A4X09_0g6924</name>
</gene>
<accession>A0A8X7N1R2</accession>
<sequence>MLNRILPRHSNSFAQVIAGAWRCVIPLHKLIRWRLAVPGSTLEHPQSSFSKSNAPIDNVDMHNQHSVTSS</sequence>
<dbReference type="EMBL" id="LWDG02000520">
    <property type="protein sequence ID" value="KAE8264595.1"/>
    <property type="molecule type" value="Genomic_DNA"/>
</dbReference>
<evidence type="ECO:0000313" key="2">
    <source>
        <dbReference type="EMBL" id="KAE8264595.1"/>
    </source>
</evidence>